<keyword evidence="3" id="KW-1185">Reference proteome</keyword>
<reference evidence="4" key="2">
    <citation type="submission" date="2025-08" db="UniProtKB">
        <authorList>
            <consortium name="RefSeq"/>
        </authorList>
    </citation>
    <scope>IDENTIFICATION</scope>
    <source>
        <tissue evidence="4">Leaf</tissue>
    </source>
</reference>
<proteinExistence type="predicted"/>
<keyword evidence="1" id="KW-1133">Transmembrane helix</keyword>
<dbReference type="GeneID" id="108818682"/>
<feature type="domain" description="Protein SirB1 N-terminal" evidence="2">
    <location>
        <begin position="219"/>
        <end position="380"/>
    </location>
</feature>
<dbReference type="InterPro" id="IPR032698">
    <property type="entry name" value="SirB1_N"/>
</dbReference>
<evidence type="ECO:0000313" key="4">
    <source>
        <dbReference type="RefSeq" id="XP_056849109.1"/>
    </source>
</evidence>
<protein>
    <submittedName>
        <fullName evidence="4">Uncharacterized protein LOC108818682 isoform X1</fullName>
    </submittedName>
</protein>
<sequence>MFFFYFVTRLVIGVIITQYFSLLPNQPLSKKERETYSVIQLPPSSSSIKTPPRFLLLKPTHQFSNNAPSFLFFLCFLENPRDFLGLKNHRTSILVCFLLIALLCYGTCCYVYGFFFFTTSLQVCWTRSPYYYYSQVTKPFRQMFAREISTHSKDSDISIAKVLLYIAAEDEAFLAFNREIDALYFTRERGNIQDQSDPSETDSDEQQLLLQLDGKSIPEWLRELDAISKQVEEELVSRGIINSSCHSLQVLEAVNTVLFDMRGFERIPTCLNEDPNHFYLHSVLNSRCSSAFLFNVIYIEVCQRLGVPIVGARVGEDFLVWPKTENPEELFQVTTTTSGKSLFATVNGECVDDPKSMASELTGESLLDFAVATNRDIISIALSNLIRVHWRRASKPTPGQMLTAPLSELNNFRISNFPLLRPQDLRLAIAAAERLLILEPNNWIVRRELGMMYYYVRQCRDAIFELSICIANFAIGEEEAKELEIFVEKLHRIFSLMSPLDSDRLAVH</sequence>
<name>A0A9W3CC46_RAPSA</name>
<dbReference type="RefSeq" id="XP_056849109.1">
    <property type="nucleotide sequence ID" value="XM_056993129.1"/>
</dbReference>
<keyword evidence="1" id="KW-0472">Membrane</keyword>
<feature type="transmembrane region" description="Helical" evidence="1">
    <location>
        <begin position="6"/>
        <end position="23"/>
    </location>
</feature>
<evidence type="ECO:0000313" key="3">
    <source>
        <dbReference type="Proteomes" id="UP000504610"/>
    </source>
</evidence>
<dbReference type="PANTHER" id="PTHR31350:SF24">
    <property type="entry name" value="PROTEIN SIRB1 N-TERMINAL DOMAIN-CONTAINING PROTEIN"/>
    <property type="match status" value="1"/>
</dbReference>
<dbReference type="AlphaFoldDB" id="A0A9W3CC46"/>
<organism evidence="3 4">
    <name type="scientific">Raphanus sativus</name>
    <name type="common">Radish</name>
    <name type="synonym">Raphanus raphanistrum var. sativus</name>
    <dbReference type="NCBI Taxonomy" id="3726"/>
    <lineage>
        <taxon>Eukaryota</taxon>
        <taxon>Viridiplantae</taxon>
        <taxon>Streptophyta</taxon>
        <taxon>Embryophyta</taxon>
        <taxon>Tracheophyta</taxon>
        <taxon>Spermatophyta</taxon>
        <taxon>Magnoliopsida</taxon>
        <taxon>eudicotyledons</taxon>
        <taxon>Gunneridae</taxon>
        <taxon>Pentapetalae</taxon>
        <taxon>rosids</taxon>
        <taxon>malvids</taxon>
        <taxon>Brassicales</taxon>
        <taxon>Brassicaceae</taxon>
        <taxon>Brassiceae</taxon>
        <taxon>Raphanus</taxon>
    </lineage>
</organism>
<evidence type="ECO:0000256" key="1">
    <source>
        <dbReference type="SAM" id="Phobius"/>
    </source>
</evidence>
<gene>
    <name evidence="4" type="primary">LOC108818682</name>
</gene>
<keyword evidence="1" id="KW-0812">Transmembrane</keyword>
<dbReference type="OrthoDB" id="611769at2759"/>
<reference evidence="3" key="1">
    <citation type="journal article" date="2019" name="Database">
        <title>The radish genome database (RadishGD): an integrated information resource for radish genomics.</title>
        <authorList>
            <person name="Yu H.J."/>
            <person name="Baek S."/>
            <person name="Lee Y.J."/>
            <person name="Cho A."/>
            <person name="Mun J.H."/>
        </authorList>
    </citation>
    <scope>NUCLEOTIDE SEQUENCE [LARGE SCALE GENOMIC DNA]</scope>
    <source>
        <strain evidence="3">cv. WK10039</strain>
    </source>
</reference>
<dbReference type="Proteomes" id="UP000504610">
    <property type="component" value="Chromosome 8"/>
</dbReference>
<dbReference type="PANTHER" id="PTHR31350">
    <property type="entry name" value="SI:DKEY-261L7.2"/>
    <property type="match status" value="1"/>
</dbReference>
<dbReference type="Pfam" id="PF13369">
    <property type="entry name" value="Transglut_core2"/>
    <property type="match status" value="1"/>
</dbReference>
<evidence type="ECO:0000259" key="2">
    <source>
        <dbReference type="Pfam" id="PF13369"/>
    </source>
</evidence>
<accession>A0A9W3CC46</accession>
<feature type="transmembrane region" description="Helical" evidence="1">
    <location>
        <begin position="93"/>
        <end position="117"/>
    </location>
</feature>